<dbReference type="OrthoDB" id="18340at2759"/>
<evidence type="ECO:0000313" key="5">
    <source>
        <dbReference type="Proteomes" id="UP000011083"/>
    </source>
</evidence>
<dbReference type="VEuPathDB" id="AmoebaDB:ACA1_034050"/>
<feature type="domain" description="EF-hand" evidence="3">
    <location>
        <begin position="23"/>
        <end position="58"/>
    </location>
</feature>
<dbReference type="RefSeq" id="XP_004338480.1">
    <property type="nucleotide sequence ID" value="XM_004338432.1"/>
</dbReference>
<feature type="region of interest" description="Disordered" evidence="2">
    <location>
        <begin position="100"/>
        <end position="177"/>
    </location>
</feature>
<dbReference type="InterPro" id="IPR002048">
    <property type="entry name" value="EF_hand_dom"/>
</dbReference>
<accession>L8GU37</accession>
<dbReference type="InterPro" id="IPR011992">
    <property type="entry name" value="EF-hand-dom_pair"/>
</dbReference>
<dbReference type="InterPro" id="IPR018247">
    <property type="entry name" value="EF_Hand_1_Ca_BS"/>
</dbReference>
<name>L8GU37_ACACF</name>
<dbReference type="PROSITE" id="PS00018">
    <property type="entry name" value="EF_HAND_1"/>
    <property type="match status" value="1"/>
</dbReference>
<dbReference type="EMBL" id="KB007992">
    <property type="protein sequence ID" value="ELR16467.1"/>
    <property type="molecule type" value="Genomic_DNA"/>
</dbReference>
<evidence type="ECO:0000259" key="3">
    <source>
        <dbReference type="PROSITE" id="PS50222"/>
    </source>
</evidence>
<keyword evidence="5" id="KW-1185">Reference proteome</keyword>
<evidence type="ECO:0000256" key="1">
    <source>
        <dbReference type="ARBA" id="ARBA00022837"/>
    </source>
</evidence>
<gene>
    <name evidence="4" type="ORF">ACA1_034050</name>
</gene>
<organism evidence="4 5">
    <name type="scientific">Acanthamoeba castellanii (strain ATCC 30010 / Neff)</name>
    <dbReference type="NCBI Taxonomy" id="1257118"/>
    <lineage>
        <taxon>Eukaryota</taxon>
        <taxon>Amoebozoa</taxon>
        <taxon>Discosea</taxon>
        <taxon>Longamoebia</taxon>
        <taxon>Centramoebida</taxon>
        <taxon>Acanthamoebidae</taxon>
        <taxon>Acanthamoeba</taxon>
    </lineage>
</organism>
<dbReference type="Proteomes" id="UP000011083">
    <property type="component" value="Unassembled WGS sequence"/>
</dbReference>
<feature type="compositionally biased region" description="Basic and acidic residues" evidence="2">
    <location>
        <begin position="107"/>
        <end position="123"/>
    </location>
</feature>
<proteinExistence type="predicted"/>
<evidence type="ECO:0000256" key="2">
    <source>
        <dbReference type="SAM" id="MobiDB-lite"/>
    </source>
</evidence>
<feature type="compositionally biased region" description="Acidic residues" evidence="2">
    <location>
        <begin position="131"/>
        <end position="151"/>
    </location>
</feature>
<protein>
    <submittedName>
        <fullName evidence="4">EF hand domain containing protein</fullName>
    </submittedName>
</protein>
<sequence length="177" mass="19988">MEGQAAPQVVKKLIEENGDPTEEYVSIITQIFKRFDRDEDGILNLREFNGMLHASGEEATDKHTYGGLLMMFEDVDDDKVGRRPTGVSLKGFIQMSVLSTVEDPEGEREQLKKLGFDLPREAFPEPPTPADSDDEDLEDDDGSKGEDDDQMLEVIKKIAARAKEEEEKRKKDKQAKK</sequence>
<dbReference type="KEGG" id="acan:ACA1_034050"/>
<dbReference type="GeneID" id="14917157"/>
<dbReference type="PROSITE" id="PS50222">
    <property type="entry name" value="EF_HAND_2"/>
    <property type="match status" value="1"/>
</dbReference>
<dbReference type="SUPFAM" id="SSF47473">
    <property type="entry name" value="EF-hand"/>
    <property type="match status" value="1"/>
</dbReference>
<reference evidence="4 5" key="1">
    <citation type="journal article" date="2013" name="Genome Biol.">
        <title>Genome of Acanthamoeba castellanii highlights extensive lateral gene transfer and early evolution of tyrosine kinase signaling.</title>
        <authorList>
            <person name="Clarke M."/>
            <person name="Lohan A.J."/>
            <person name="Liu B."/>
            <person name="Lagkouvardos I."/>
            <person name="Roy S."/>
            <person name="Zafar N."/>
            <person name="Bertelli C."/>
            <person name="Schilde C."/>
            <person name="Kianianmomeni A."/>
            <person name="Burglin T.R."/>
            <person name="Frech C."/>
            <person name="Turcotte B."/>
            <person name="Kopec K.O."/>
            <person name="Synnott J.M."/>
            <person name="Choo C."/>
            <person name="Paponov I."/>
            <person name="Finkler A."/>
            <person name="Soon Heng Tan C."/>
            <person name="Hutchins A.P."/>
            <person name="Weinmeier T."/>
            <person name="Rattei T."/>
            <person name="Chu J.S."/>
            <person name="Gimenez G."/>
            <person name="Irimia M."/>
            <person name="Rigden D.J."/>
            <person name="Fitzpatrick D.A."/>
            <person name="Lorenzo-Morales J."/>
            <person name="Bateman A."/>
            <person name="Chiu C.H."/>
            <person name="Tang P."/>
            <person name="Hegemann P."/>
            <person name="Fromm H."/>
            <person name="Raoult D."/>
            <person name="Greub G."/>
            <person name="Miranda-Saavedra D."/>
            <person name="Chen N."/>
            <person name="Nash P."/>
            <person name="Ginger M.L."/>
            <person name="Horn M."/>
            <person name="Schaap P."/>
            <person name="Caler L."/>
            <person name="Loftus B."/>
        </authorList>
    </citation>
    <scope>NUCLEOTIDE SEQUENCE [LARGE SCALE GENOMIC DNA]</scope>
    <source>
        <strain evidence="4 5">Neff</strain>
    </source>
</reference>
<evidence type="ECO:0000313" key="4">
    <source>
        <dbReference type="EMBL" id="ELR16467.1"/>
    </source>
</evidence>
<dbReference type="Gene3D" id="1.10.238.10">
    <property type="entry name" value="EF-hand"/>
    <property type="match status" value="1"/>
</dbReference>
<dbReference type="GO" id="GO:0005509">
    <property type="term" value="F:calcium ion binding"/>
    <property type="evidence" value="ECO:0007669"/>
    <property type="project" value="InterPro"/>
</dbReference>
<keyword evidence="1" id="KW-0106">Calcium</keyword>
<dbReference type="AlphaFoldDB" id="L8GU37"/>